<comment type="caution">
    <text evidence="3">The sequence shown here is derived from an EMBL/GenBank/DDBJ whole genome shotgun (WGS) entry which is preliminary data.</text>
</comment>
<organism evidence="3 4">
    <name type="scientific">Halopseudomonas salina</name>
    <dbReference type="NCBI Taxonomy" id="1323744"/>
    <lineage>
        <taxon>Bacteria</taxon>
        <taxon>Pseudomonadati</taxon>
        <taxon>Pseudomonadota</taxon>
        <taxon>Gammaproteobacteria</taxon>
        <taxon>Pseudomonadales</taxon>
        <taxon>Pseudomonadaceae</taxon>
        <taxon>Halopseudomonas</taxon>
    </lineage>
</organism>
<dbReference type="InterPro" id="IPR036188">
    <property type="entry name" value="FAD/NAD-bd_sf"/>
</dbReference>
<name>A0ABQ1Q2I6_9GAMM</name>
<reference evidence="4" key="1">
    <citation type="journal article" date="2019" name="Int. J. Syst. Evol. Microbiol.">
        <title>The Global Catalogue of Microorganisms (GCM) 10K type strain sequencing project: providing services to taxonomists for standard genome sequencing and annotation.</title>
        <authorList>
            <consortium name="The Broad Institute Genomics Platform"/>
            <consortium name="The Broad Institute Genome Sequencing Center for Infectious Disease"/>
            <person name="Wu L."/>
            <person name="Ma J."/>
        </authorList>
    </citation>
    <scope>NUCLEOTIDE SEQUENCE [LARGE SCALE GENOMIC DNA]</scope>
    <source>
        <strain evidence="4">CGMCC 1.12482</strain>
    </source>
</reference>
<dbReference type="EMBL" id="BMFF01000009">
    <property type="protein sequence ID" value="GGD11506.1"/>
    <property type="molecule type" value="Genomic_DNA"/>
</dbReference>
<feature type="signal peptide" evidence="1">
    <location>
        <begin position="1"/>
        <end position="22"/>
    </location>
</feature>
<feature type="chain" id="PRO_5045986003" evidence="1">
    <location>
        <begin position="23"/>
        <end position="329"/>
    </location>
</feature>
<dbReference type="SUPFAM" id="SSF51905">
    <property type="entry name" value="FAD/NAD(P)-binding domain"/>
    <property type="match status" value="1"/>
</dbReference>
<keyword evidence="1" id="KW-0732">Signal</keyword>
<dbReference type="PRINTS" id="PR00419">
    <property type="entry name" value="ADXRDTASE"/>
</dbReference>
<dbReference type="Pfam" id="PF01593">
    <property type="entry name" value="Amino_oxidase"/>
    <property type="match status" value="1"/>
</dbReference>
<accession>A0ABQ1Q2I6</accession>
<evidence type="ECO:0000313" key="3">
    <source>
        <dbReference type="EMBL" id="GGD11506.1"/>
    </source>
</evidence>
<protein>
    <submittedName>
        <fullName evidence="3">FAD-dependent oxidoreductase</fullName>
    </submittedName>
</protein>
<proteinExistence type="predicted"/>
<evidence type="ECO:0000256" key="1">
    <source>
        <dbReference type="SAM" id="SignalP"/>
    </source>
</evidence>
<keyword evidence="4" id="KW-1185">Reference proteome</keyword>
<dbReference type="Proteomes" id="UP000638188">
    <property type="component" value="Unassembled WGS sequence"/>
</dbReference>
<feature type="domain" description="Amine oxidase" evidence="2">
    <location>
        <begin position="110"/>
        <end position="324"/>
    </location>
</feature>
<dbReference type="InterPro" id="IPR002937">
    <property type="entry name" value="Amino_oxidase"/>
</dbReference>
<evidence type="ECO:0000313" key="4">
    <source>
        <dbReference type="Proteomes" id="UP000638188"/>
    </source>
</evidence>
<dbReference type="Gene3D" id="3.90.660.10">
    <property type="match status" value="1"/>
</dbReference>
<dbReference type="PANTHER" id="PTHR16128">
    <property type="entry name" value="FAD/NAD(P)-BINDING OXIDOREDUCTASE FAMILY PROTEIN"/>
    <property type="match status" value="1"/>
</dbReference>
<dbReference type="Gene3D" id="3.50.50.60">
    <property type="entry name" value="FAD/NAD(P)-binding domain"/>
    <property type="match status" value="1"/>
</dbReference>
<gene>
    <name evidence="3" type="ORF">GCM10007418_33130</name>
</gene>
<evidence type="ECO:0000259" key="2">
    <source>
        <dbReference type="Pfam" id="PF01593"/>
    </source>
</evidence>
<dbReference type="PANTHER" id="PTHR16128:SF5">
    <property type="entry name" value="FAD_NAD(P)-BINDING OXIDOREDUCTASE FAMILY PROTEIN"/>
    <property type="match status" value="1"/>
</dbReference>
<sequence length="329" mass="36163">MTHMFKIAIIGAGMAGLSAASALTEAGHSVVLFDKSRGSGGRMSTKRTESGDLDMGAQYFTARDHHFRNALQTWIANGWVAEWTPRLFLRNEDKLSEAPDDQQRYVGFPRMTSLSRGLLEGLELVSQTRIDSLEQDSDNRWELKDDNGTVHGPFDRVVVATPAPQAVPLLAAAGHLEQAASQVAMQPGWTLALAFAEPLDTAVEACFVRVGALDWISRNSSKPGRQGLDTWVLQSNPRWAMGNLETDKTEIKRHLLGEFADVLGIDVPQPVFEHAHRWLYARSEGACNWGALAAPEKGLYVCGDWCLGGRLENAWLSGRQAAHTLMGRK</sequence>
<dbReference type="Pfam" id="PF13450">
    <property type="entry name" value="NAD_binding_8"/>
    <property type="match status" value="1"/>
</dbReference>